<gene>
    <name evidence="7" type="primary">infA_1</name>
    <name evidence="4" type="synonym">infA</name>
    <name evidence="7" type="ORF">C1752_00060</name>
</gene>
<dbReference type="GO" id="GO:0005829">
    <property type="term" value="C:cytosol"/>
    <property type="evidence" value="ECO:0007669"/>
    <property type="project" value="TreeGrafter"/>
</dbReference>
<sequence length="74" mass="8507">MAKQDAIEMEGTVTESLPNAMFRVDLDNGMNVLTHISGKIRRNYIKILPGDRVKVELSPYDLTKGRITYRLRKK</sequence>
<keyword evidence="4" id="KW-0963">Cytoplasm</keyword>
<comment type="similarity">
    <text evidence="1 4">Belongs to the IF-1 family.</text>
</comment>
<dbReference type="Pfam" id="PF01176">
    <property type="entry name" value="eIF-1a"/>
    <property type="match status" value="1"/>
</dbReference>
<keyword evidence="4" id="KW-0699">rRNA-binding</keyword>
<dbReference type="SMART" id="SM00316">
    <property type="entry name" value="S1"/>
    <property type="match status" value="1"/>
</dbReference>
<dbReference type="Proteomes" id="UP000248857">
    <property type="component" value="Unassembled WGS sequence"/>
</dbReference>
<dbReference type="InterPro" id="IPR006196">
    <property type="entry name" value="RNA-binding_domain_S1_IF1"/>
</dbReference>
<name>A0A2W1JQB2_9CYAN</name>
<dbReference type="OrthoDB" id="9803250at2"/>
<evidence type="ECO:0000256" key="1">
    <source>
        <dbReference type="ARBA" id="ARBA00010939"/>
    </source>
</evidence>
<dbReference type="FunFam" id="2.40.50.140:FF:000002">
    <property type="entry name" value="Translation initiation factor IF-1"/>
    <property type="match status" value="1"/>
</dbReference>
<dbReference type="GO" id="GO:0019843">
    <property type="term" value="F:rRNA binding"/>
    <property type="evidence" value="ECO:0007669"/>
    <property type="project" value="UniProtKB-UniRule"/>
</dbReference>
<accession>A0A2W1JQB2</accession>
<keyword evidence="2 4" id="KW-0396">Initiation factor</keyword>
<protein>
    <recommendedName>
        <fullName evidence="4 5">Translation initiation factor IF-1</fullName>
    </recommendedName>
</protein>
<evidence type="ECO:0000256" key="2">
    <source>
        <dbReference type="ARBA" id="ARBA00022540"/>
    </source>
</evidence>
<dbReference type="CDD" id="cd04451">
    <property type="entry name" value="S1_IF1"/>
    <property type="match status" value="1"/>
</dbReference>
<dbReference type="EMBL" id="PQWO01000001">
    <property type="protein sequence ID" value="PZD75513.1"/>
    <property type="molecule type" value="Genomic_DNA"/>
</dbReference>
<dbReference type="InterPro" id="IPR003029">
    <property type="entry name" value="S1_domain"/>
</dbReference>
<dbReference type="InterPro" id="IPR012340">
    <property type="entry name" value="NA-bd_OB-fold"/>
</dbReference>
<organism evidence="7 8">
    <name type="scientific">Acaryochloris thomasi RCC1774</name>
    <dbReference type="NCBI Taxonomy" id="1764569"/>
    <lineage>
        <taxon>Bacteria</taxon>
        <taxon>Bacillati</taxon>
        <taxon>Cyanobacteriota</taxon>
        <taxon>Cyanophyceae</taxon>
        <taxon>Acaryochloridales</taxon>
        <taxon>Acaryochloridaceae</taxon>
        <taxon>Acaryochloris</taxon>
        <taxon>Acaryochloris thomasi</taxon>
    </lineage>
</organism>
<dbReference type="PANTHER" id="PTHR33370">
    <property type="entry name" value="TRANSLATION INITIATION FACTOR IF-1, CHLOROPLASTIC"/>
    <property type="match status" value="1"/>
</dbReference>
<dbReference type="GO" id="GO:0003743">
    <property type="term" value="F:translation initiation factor activity"/>
    <property type="evidence" value="ECO:0007669"/>
    <property type="project" value="UniProtKB-UniRule"/>
</dbReference>
<keyword evidence="8" id="KW-1185">Reference proteome</keyword>
<dbReference type="Gene3D" id="2.40.50.140">
    <property type="entry name" value="Nucleic acid-binding proteins"/>
    <property type="match status" value="1"/>
</dbReference>
<evidence type="ECO:0000259" key="6">
    <source>
        <dbReference type="PROSITE" id="PS50832"/>
    </source>
</evidence>
<evidence type="ECO:0000313" key="8">
    <source>
        <dbReference type="Proteomes" id="UP000248857"/>
    </source>
</evidence>
<dbReference type="SUPFAM" id="SSF50249">
    <property type="entry name" value="Nucleic acid-binding proteins"/>
    <property type="match status" value="1"/>
</dbReference>
<evidence type="ECO:0000256" key="4">
    <source>
        <dbReference type="HAMAP-Rule" id="MF_00075"/>
    </source>
</evidence>
<comment type="subcellular location">
    <subcellularLocation>
        <location evidence="4">Cytoplasm</location>
    </subcellularLocation>
</comment>
<comment type="function">
    <text evidence="4">One of the essential components for the initiation of protein synthesis. Stabilizes the binding of IF-2 and IF-3 on the 30S subunit to which N-formylmethionyl-tRNA(fMet) subsequently binds. Helps modulate mRNA selection, yielding the 30S pre-initiation complex (PIC). Upon addition of the 50S ribosomal subunit IF-1, IF-2 and IF-3 are released leaving the mature 70S translation initiation complex.</text>
</comment>
<evidence type="ECO:0000256" key="3">
    <source>
        <dbReference type="ARBA" id="ARBA00022917"/>
    </source>
</evidence>
<comment type="subunit">
    <text evidence="4">Component of the 30S ribosomal translation pre-initiation complex which assembles on the 30S ribosome in the order IF-2 and IF-3, IF-1 and N-formylmethionyl-tRNA(fMet); mRNA recruitment can occur at any time during PIC assembly.</text>
</comment>
<dbReference type="PROSITE" id="PS50832">
    <property type="entry name" value="S1_IF1_TYPE"/>
    <property type="match status" value="1"/>
</dbReference>
<dbReference type="InterPro" id="IPR004368">
    <property type="entry name" value="TIF_IF1"/>
</dbReference>
<dbReference type="HAMAP" id="MF_00075">
    <property type="entry name" value="IF_1"/>
    <property type="match status" value="1"/>
</dbReference>
<proteinExistence type="inferred from homology"/>
<feature type="domain" description="S1-like" evidence="6">
    <location>
        <begin position="1"/>
        <end position="72"/>
    </location>
</feature>
<reference evidence="7 8" key="1">
    <citation type="journal article" date="2018" name="Sci. Rep.">
        <title>A novel species of the marine cyanobacterium Acaryochloris with a unique pigment content and lifestyle.</title>
        <authorList>
            <person name="Partensky F."/>
            <person name="Six C."/>
            <person name="Ratin M."/>
            <person name="Garczarek L."/>
            <person name="Vaulot D."/>
            <person name="Probert I."/>
            <person name="Calteau A."/>
            <person name="Gourvil P."/>
            <person name="Marie D."/>
            <person name="Grebert T."/>
            <person name="Bouchier C."/>
            <person name="Le Panse S."/>
            <person name="Gachenot M."/>
            <person name="Rodriguez F."/>
            <person name="Garrido J.L."/>
        </authorList>
    </citation>
    <scope>NUCLEOTIDE SEQUENCE [LARGE SCALE GENOMIC DNA]</scope>
    <source>
        <strain evidence="7 8">RCC1774</strain>
    </source>
</reference>
<dbReference type="PANTHER" id="PTHR33370:SF1">
    <property type="entry name" value="TRANSLATION INITIATION FACTOR IF-1, CHLOROPLASTIC"/>
    <property type="match status" value="1"/>
</dbReference>
<evidence type="ECO:0000256" key="5">
    <source>
        <dbReference type="NCBIfam" id="TIGR00008"/>
    </source>
</evidence>
<dbReference type="RefSeq" id="WP_110984053.1">
    <property type="nucleotide sequence ID" value="NZ_CAWNWM010000001.1"/>
</dbReference>
<dbReference type="AlphaFoldDB" id="A0A2W1JQB2"/>
<dbReference type="GO" id="GO:0043022">
    <property type="term" value="F:ribosome binding"/>
    <property type="evidence" value="ECO:0007669"/>
    <property type="project" value="UniProtKB-UniRule"/>
</dbReference>
<evidence type="ECO:0000313" key="7">
    <source>
        <dbReference type="EMBL" id="PZD75513.1"/>
    </source>
</evidence>
<keyword evidence="3 4" id="KW-0648">Protein biosynthesis</keyword>
<comment type="caution">
    <text evidence="7">The sequence shown here is derived from an EMBL/GenBank/DDBJ whole genome shotgun (WGS) entry which is preliminary data.</text>
</comment>
<keyword evidence="4" id="KW-0694">RNA-binding</keyword>
<dbReference type="NCBIfam" id="TIGR00008">
    <property type="entry name" value="infA"/>
    <property type="match status" value="1"/>
</dbReference>